<sequence length="137" mass="14971">MKTGRSTLMLTLVEESSKNIQITNFTHEECSGEDNSIPGTPDDLHGTGEIIKSTDENNKNPSIPSPSIPSYSCVFREDPFVAVYQNASSPYLLPSENQHDVVSFSNISLFLTPLNTSTLISDLLPFPQPITPAVDND</sequence>
<dbReference type="EMBL" id="CAKXAJ010004261">
    <property type="protein sequence ID" value="CAH2208680.1"/>
    <property type="molecule type" value="Genomic_DNA"/>
</dbReference>
<keyword evidence="3" id="KW-1185">Reference proteome</keyword>
<dbReference type="Proteomes" id="UP000838756">
    <property type="component" value="Unassembled WGS sequence"/>
</dbReference>
<dbReference type="AlphaFoldDB" id="A0A8S4QDK1"/>
<dbReference type="OrthoDB" id="6923826at2759"/>
<gene>
    <name evidence="2" type="primary">jg4064</name>
    <name evidence="2" type="ORF">PAEG_LOCUS1230</name>
</gene>
<comment type="caution">
    <text evidence="2">The sequence shown here is derived from an EMBL/GenBank/DDBJ whole genome shotgun (WGS) entry which is preliminary data.</text>
</comment>
<protein>
    <submittedName>
        <fullName evidence="2">Jg4064 protein</fullName>
    </submittedName>
</protein>
<reference evidence="2" key="1">
    <citation type="submission" date="2022-03" db="EMBL/GenBank/DDBJ databases">
        <authorList>
            <person name="Lindestad O."/>
        </authorList>
    </citation>
    <scope>NUCLEOTIDE SEQUENCE</scope>
</reference>
<evidence type="ECO:0000313" key="3">
    <source>
        <dbReference type="Proteomes" id="UP000838756"/>
    </source>
</evidence>
<feature type="non-terminal residue" evidence="2">
    <location>
        <position position="1"/>
    </location>
</feature>
<organism evidence="2 3">
    <name type="scientific">Pararge aegeria aegeria</name>
    <dbReference type="NCBI Taxonomy" id="348720"/>
    <lineage>
        <taxon>Eukaryota</taxon>
        <taxon>Metazoa</taxon>
        <taxon>Ecdysozoa</taxon>
        <taxon>Arthropoda</taxon>
        <taxon>Hexapoda</taxon>
        <taxon>Insecta</taxon>
        <taxon>Pterygota</taxon>
        <taxon>Neoptera</taxon>
        <taxon>Endopterygota</taxon>
        <taxon>Lepidoptera</taxon>
        <taxon>Glossata</taxon>
        <taxon>Ditrysia</taxon>
        <taxon>Papilionoidea</taxon>
        <taxon>Nymphalidae</taxon>
        <taxon>Satyrinae</taxon>
        <taxon>Satyrini</taxon>
        <taxon>Parargina</taxon>
        <taxon>Pararge</taxon>
    </lineage>
</organism>
<proteinExistence type="predicted"/>
<evidence type="ECO:0000256" key="1">
    <source>
        <dbReference type="SAM" id="MobiDB-lite"/>
    </source>
</evidence>
<name>A0A8S4QDK1_9NEOP</name>
<feature type="region of interest" description="Disordered" evidence="1">
    <location>
        <begin position="29"/>
        <end position="68"/>
    </location>
</feature>
<accession>A0A8S4QDK1</accession>
<evidence type="ECO:0000313" key="2">
    <source>
        <dbReference type="EMBL" id="CAH2208680.1"/>
    </source>
</evidence>
<feature type="compositionally biased region" description="Basic and acidic residues" evidence="1">
    <location>
        <begin position="42"/>
        <end position="58"/>
    </location>
</feature>